<dbReference type="Gene3D" id="3.40.50.1110">
    <property type="entry name" value="SGNH hydrolase"/>
    <property type="match status" value="2"/>
</dbReference>
<evidence type="ECO:0000313" key="5">
    <source>
        <dbReference type="Proteomes" id="UP000346198"/>
    </source>
</evidence>
<dbReference type="GO" id="GO:0005975">
    <property type="term" value="P:carbohydrate metabolic process"/>
    <property type="evidence" value="ECO:0007669"/>
    <property type="project" value="TreeGrafter"/>
</dbReference>
<name>A0A6C2UEN8_9BACT</name>
<accession>A0A6C2UEN8</accession>
<dbReference type="PROSITE" id="PS50222">
    <property type="entry name" value="EF_HAND_2"/>
    <property type="match status" value="1"/>
</dbReference>
<dbReference type="InterPro" id="IPR013783">
    <property type="entry name" value="Ig-like_fold"/>
</dbReference>
<evidence type="ECO:0000256" key="1">
    <source>
        <dbReference type="ARBA" id="ARBA00022801"/>
    </source>
</evidence>
<gene>
    <name evidence="4" type="ORF">SCARR_00431</name>
</gene>
<protein>
    <recommendedName>
        <fullName evidence="3">EF-hand domain-containing protein</fullName>
    </recommendedName>
</protein>
<reference evidence="4 5" key="1">
    <citation type="submission" date="2019-04" db="EMBL/GenBank/DDBJ databases">
        <authorList>
            <person name="Van Vliet M D."/>
        </authorList>
    </citation>
    <scope>NUCLEOTIDE SEQUENCE [LARGE SCALE GENOMIC DNA]</scope>
    <source>
        <strain evidence="4 5">F21</strain>
    </source>
</reference>
<keyword evidence="5" id="KW-1185">Reference proteome</keyword>
<dbReference type="Proteomes" id="UP000346198">
    <property type="component" value="Unassembled WGS sequence"/>
</dbReference>
<dbReference type="InterPro" id="IPR018247">
    <property type="entry name" value="EF_Hand_1_Ca_BS"/>
</dbReference>
<dbReference type="AlphaFoldDB" id="A0A6C2UEN8"/>
<dbReference type="PANTHER" id="PTHR22901:SF0">
    <property type="entry name" value="SIALATE O-ACETYLESTERASE"/>
    <property type="match status" value="1"/>
</dbReference>
<dbReference type="InterPro" id="IPR013830">
    <property type="entry name" value="SGNH_hydro"/>
</dbReference>
<feature type="region of interest" description="Disordered" evidence="2">
    <location>
        <begin position="302"/>
        <end position="323"/>
    </location>
</feature>
<feature type="domain" description="EF-hand" evidence="3">
    <location>
        <begin position="854"/>
        <end position="881"/>
    </location>
</feature>
<dbReference type="InterPro" id="IPR011992">
    <property type="entry name" value="EF-hand-dom_pair"/>
</dbReference>
<sequence length="899" mass="100640">MLVFYSALPKSPFSLGCGLGNGKAQENYSQGWNRLEMKMNTNVMTAAIALLVSSAGFADVRPAALFADNMVLQRETQAPVWGRADADEKVMVSGSWGETASTKADESGKWSVKLQTPAAGGPYTLTIKGDNTVEIKNVLSGEVWFCSGQSNMDFALNMLAKTSSRTEKKYEPAATCVRQEMETAQDELFRQFEVEKNTSPFESLDALKGRWKASSAANNPAFSATAYFFGRELRKELGVPVGLIKCAWGGTRVEPWIPAGEYLKDDEMAAYFERESTGLKDQISKWNPAKVEERYQAALKRWETTKKGRKPRPASNPKENKQMPATLFNAMVNPVIPYAMKGAIWYQGENNASHNTENYEHNFRAMISAWREHWDQGDFPFYFAQLANFKAPVTEPVEFNGWASICDQQRRTLSLKNTGMAVLNDIGEANDIHPHNKMDVGKRLALWALKHDYNRNVPACSGPLYKHHKIKGDRVIITFDHAGSGLMTGNKTGMADTQKTDEPPKYFQICGKDRQWKWAQAEITGKDTIAVSHPEVAEPAVVRYAWAQNPEAANLYNKEGLPASVFTTEAEIPVNAALKPAAKPVTEGSPKTRVSRLEAGEKQTVVVYGTSLTAVGAWVDQLRAVLEQNYPGQITLINSARGGSNSEWGRKSFDERVIQKKPDTMFIEFAINDAVASRKVSVEKARENLEDMIDRLLAAQPDCKIILMTMDPAVSHHADRRPDLVTYYQMYRDVAKARGFLLIDHYPNWEKLLNEDPGLFIQYVPDGIHPVRDGALQVIMPAMMSALGLKKGKPELNEQTPCWNYLFGMMDKLEERDRKVTRSEYNLYWKQQFAKSDADKDGALIADEYKSAVLFKHIDADNDGTITLEEYLATYAPFFGPHDANSDGKLVQGEIWKVK</sequence>
<dbReference type="InterPro" id="IPR036514">
    <property type="entry name" value="SGNH_hydro_sf"/>
</dbReference>
<evidence type="ECO:0000259" key="3">
    <source>
        <dbReference type="PROSITE" id="PS50222"/>
    </source>
</evidence>
<dbReference type="Pfam" id="PF03629">
    <property type="entry name" value="SASA"/>
    <property type="match status" value="1"/>
</dbReference>
<dbReference type="InterPro" id="IPR039329">
    <property type="entry name" value="SIAE"/>
</dbReference>
<dbReference type="Pfam" id="PF13472">
    <property type="entry name" value="Lipase_GDSL_2"/>
    <property type="match status" value="1"/>
</dbReference>
<evidence type="ECO:0000313" key="4">
    <source>
        <dbReference type="EMBL" id="VGO18379.1"/>
    </source>
</evidence>
<dbReference type="CDD" id="cd00229">
    <property type="entry name" value="SGNH_hydrolase"/>
    <property type="match status" value="1"/>
</dbReference>
<dbReference type="InterPro" id="IPR002048">
    <property type="entry name" value="EF_hand_dom"/>
</dbReference>
<dbReference type="GO" id="GO:0005509">
    <property type="term" value="F:calcium ion binding"/>
    <property type="evidence" value="ECO:0007669"/>
    <property type="project" value="InterPro"/>
</dbReference>
<dbReference type="InterPro" id="IPR005181">
    <property type="entry name" value="SASA"/>
</dbReference>
<dbReference type="SUPFAM" id="SSF47473">
    <property type="entry name" value="EF-hand"/>
    <property type="match status" value="1"/>
</dbReference>
<dbReference type="GO" id="GO:0001681">
    <property type="term" value="F:sialate O-acetylesterase activity"/>
    <property type="evidence" value="ECO:0007669"/>
    <property type="project" value="InterPro"/>
</dbReference>
<dbReference type="EMBL" id="CAAHFH010000001">
    <property type="protein sequence ID" value="VGO18379.1"/>
    <property type="molecule type" value="Genomic_DNA"/>
</dbReference>
<evidence type="ECO:0000256" key="2">
    <source>
        <dbReference type="SAM" id="MobiDB-lite"/>
    </source>
</evidence>
<dbReference type="Gene3D" id="1.10.238.10">
    <property type="entry name" value="EF-hand"/>
    <property type="match status" value="1"/>
</dbReference>
<proteinExistence type="predicted"/>
<dbReference type="SUPFAM" id="SSF52266">
    <property type="entry name" value="SGNH hydrolase"/>
    <property type="match status" value="2"/>
</dbReference>
<dbReference type="PANTHER" id="PTHR22901">
    <property type="entry name" value="SIALATE O-ACETYLESTERASE"/>
    <property type="match status" value="1"/>
</dbReference>
<keyword evidence="1" id="KW-0378">Hydrolase</keyword>
<dbReference type="Gene3D" id="2.60.40.10">
    <property type="entry name" value="Immunoglobulins"/>
    <property type="match status" value="1"/>
</dbReference>
<dbReference type="PROSITE" id="PS00018">
    <property type="entry name" value="EF_HAND_1"/>
    <property type="match status" value="1"/>
</dbReference>
<organism evidence="4 5">
    <name type="scientific">Pontiella sulfatireligans</name>
    <dbReference type="NCBI Taxonomy" id="2750658"/>
    <lineage>
        <taxon>Bacteria</taxon>
        <taxon>Pseudomonadati</taxon>
        <taxon>Kiritimatiellota</taxon>
        <taxon>Kiritimatiellia</taxon>
        <taxon>Kiritimatiellales</taxon>
        <taxon>Pontiellaceae</taxon>
        <taxon>Pontiella</taxon>
    </lineage>
</organism>